<evidence type="ECO:0000256" key="4">
    <source>
        <dbReference type="ARBA" id="ARBA00022527"/>
    </source>
</evidence>
<feature type="compositionally biased region" description="Basic and acidic residues" evidence="17">
    <location>
        <begin position="674"/>
        <end position="687"/>
    </location>
</feature>
<dbReference type="SMART" id="SM00220">
    <property type="entry name" value="S_TKc"/>
    <property type="match status" value="1"/>
</dbReference>
<evidence type="ECO:0000256" key="7">
    <source>
        <dbReference type="ARBA" id="ARBA00022679"/>
    </source>
</evidence>
<evidence type="ECO:0000256" key="16">
    <source>
        <dbReference type="SAM" id="Coils"/>
    </source>
</evidence>
<keyword evidence="6" id="KW-0132">Cell division</keyword>
<dbReference type="Gene3D" id="3.30.200.20">
    <property type="entry name" value="Phosphorylase Kinase, domain 1"/>
    <property type="match status" value="1"/>
</dbReference>
<keyword evidence="16" id="KW-0175">Coiled coil</keyword>
<evidence type="ECO:0000256" key="8">
    <source>
        <dbReference type="ARBA" id="ARBA00022741"/>
    </source>
</evidence>
<feature type="coiled-coil region" evidence="16">
    <location>
        <begin position="313"/>
        <end position="385"/>
    </location>
</feature>
<dbReference type="EMBL" id="CP064749">
    <property type="protein sequence ID" value="QPC63631.1"/>
    <property type="molecule type" value="Genomic_DNA"/>
</dbReference>
<evidence type="ECO:0000256" key="5">
    <source>
        <dbReference type="ARBA" id="ARBA00022553"/>
    </source>
</evidence>
<organism evidence="19 20">
    <name type="scientific">Fusarium culmorum</name>
    <dbReference type="NCBI Taxonomy" id="5516"/>
    <lineage>
        <taxon>Eukaryota</taxon>
        <taxon>Fungi</taxon>
        <taxon>Dikarya</taxon>
        <taxon>Ascomycota</taxon>
        <taxon>Pezizomycotina</taxon>
        <taxon>Sordariomycetes</taxon>
        <taxon>Hypocreomycetidae</taxon>
        <taxon>Hypocreales</taxon>
        <taxon>Nectriaceae</taxon>
        <taxon>Fusarium</taxon>
    </lineage>
</organism>
<dbReference type="GO" id="GO:0007059">
    <property type="term" value="P:chromosome segregation"/>
    <property type="evidence" value="ECO:0007669"/>
    <property type="project" value="TreeGrafter"/>
</dbReference>
<comment type="catalytic activity">
    <reaction evidence="14">
        <text>L-threonyl-[protein] + ATP = O-phospho-L-threonyl-[protein] + ADP + H(+)</text>
        <dbReference type="Rhea" id="RHEA:46608"/>
        <dbReference type="Rhea" id="RHEA-COMP:11060"/>
        <dbReference type="Rhea" id="RHEA-COMP:11605"/>
        <dbReference type="ChEBI" id="CHEBI:15378"/>
        <dbReference type="ChEBI" id="CHEBI:30013"/>
        <dbReference type="ChEBI" id="CHEBI:30616"/>
        <dbReference type="ChEBI" id="CHEBI:61977"/>
        <dbReference type="ChEBI" id="CHEBI:456216"/>
        <dbReference type="EC" id="2.7.11.1"/>
    </reaction>
</comment>
<dbReference type="Proteomes" id="UP000663297">
    <property type="component" value="Chromosome 3"/>
</dbReference>
<dbReference type="GO" id="GO:0005634">
    <property type="term" value="C:nucleus"/>
    <property type="evidence" value="ECO:0007669"/>
    <property type="project" value="UniProtKB-SubCell"/>
</dbReference>
<dbReference type="SUPFAM" id="SSF56112">
    <property type="entry name" value="Protein kinase-like (PK-like)"/>
    <property type="match status" value="1"/>
</dbReference>
<comment type="similarity">
    <text evidence="2">Belongs to the protein kinase superfamily. CAMK Ser/Thr protein kinase family.</text>
</comment>
<feature type="compositionally biased region" description="Polar residues" evidence="17">
    <location>
        <begin position="536"/>
        <end position="582"/>
    </location>
</feature>
<dbReference type="FunFam" id="1.10.510.10:FF:000697">
    <property type="entry name" value="G2-specific protein kinase nimA"/>
    <property type="match status" value="1"/>
</dbReference>
<feature type="region of interest" description="Disordered" evidence="17">
    <location>
        <begin position="521"/>
        <end position="635"/>
    </location>
</feature>
<comment type="subcellular location">
    <subcellularLocation>
        <location evidence="1">Nucleus</location>
    </subcellularLocation>
</comment>
<keyword evidence="7" id="KW-0808">Transferase</keyword>
<dbReference type="PROSITE" id="PS00108">
    <property type="entry name" value="PROTEIN_KINASE_ST"/>
    <property type="match status" value="1"/>
</dbReference>
<feature type="compositionally biased region" description="Polar residues" evidence="17">
    <location>
        <begin position="599"/>
        <end position="621"/>
    </location>
</feature>
<evidence type="ECO:0000256" key="12">
    <source>
        <dbReference type="ARBA" id="ARBA00023242"/>
    </source>
</evidence>
<sequence>MSSEDKYETLEKIGHGSFGIIRKVRRRTDGFIMCRKEISYLRMSQKEREQLHAEFQILSHLRHPNIVAYYHREHLKVSQDLHLYMEYCGNGDLGRVIKDLALKGQRAQESFVWSIFSQLVMALYRCHYGVDPPEVGSNILGLTQGNAAAGPKVPAGTMTILHRDLKPENVFLGEDNSVKLGDFGLSKMIKSHDFASTYVGTPFYMSPEICAAEKYTLKSDIWSLGCIIYELCAREPPFNAKTHFQLVQKIKDGKFPALPDVYSPELYQVIKDCLRVNPDRRPDTSELLNLPVVKLMRKEKEVVDLNKSIRLREDSLRKKERDLNERLVNMEREKELIRDELDSSLRREWEVKARLEIDRLANAEIEQLQNRFEEEVQARVEAELQKKAAAYANSRPNSREDEYTTSTGKTDYPHSSVGGSEVEFPSTTDLTEYSSIESPEAPRETKKTARTPFGRAQTMFVGNPAGTPMDIEMNSPSPIAIASLSLSPRRNGNTKAPTAASGNIFAVNANRSADNSRWDLRDTLSDSEDEDVMPSPTRNIKSSKNPFTSKTRPVLTSQKSAPINRLKSQPSTSGFVSKQVSQPEAPRSPRRLSKIPSAANLQAESNNSSGGGLTRQSSLNRKNNHSDDGLGKVAAKNNIRGRTLVELQQARAGGRPMSAIVMPSTGENVSPKRAFRDRIGAERKSSGDEPVAVWDPERDEMPSPFLVRQRRIARV</sequence>
<comment type="catalytic activity">
    <reaction evidence="15">
        <text>L-seryl-[protein] + ATP = O-phospho-L-seryl-[protein] + ADP + H(+)</text>
        <dbReference type="Rhea" id="RHEA:17989"/>
        <dbReference type="Rhea" id="RHEA-COMP:9863"/>
        <dbReference type="Rhea" id="RHEA-COMP:11604"/>
        <dbReference type="ChEBI" id="CHEBI:15378"/>
        <dbReference type="ChEBI" id="CHEBI:29999"/>
        <dbReference type="ChEBI" id="CHEBI:30616"/>
        <dbReference type="ChEBI" id="CHEBI:83421"/>
        <dbReference type="ChEBI" id="CHEBI:456216"/>
        <dbReference type="EC" id="2.7.11.1"/>
    </reaction>
</comment>
<dbReference type="InterPro" id="IPR011009">
    <property type="entry name" value="Kinase-like_dom_sf"/>
</dbReference>
<evidence type="ECO:0000256" key="17">
    <source>
        <dbReference type="SAM" id="MobiDB-lite"/>
    </source>
</evidence>
<keyword evidence="8" id="KW-0547">Nucleotide-binding</keyword>
<evidence type="ECO:0000256" key="3">
    <source>
        <dbReference type="ARBA" id="ARBA00012513"/>
    </source>
</evidence>
<keyword evidence="12" id="KW-0539">Nucleus</keyword>
<dbReference type="CDD" id="cd08217">
    <property type="entry name" value="STKc_Nek2"/>
    <property type="match status" value="1"/>
</dbReference>
<evidence type="ECO:0000259" key="18">
    <source>
        <dbReference type="PROSITE" id="PS50011"/>
    </source>
</evidence>
<keyword evidence="9" id="KW-0498">Mitosis</keyword>
<keyword evidence="13" id="KW-0131">Cell cycle</keyword>
<gene>
    <name evidence="19" type="ORF">HYE67_005862</name>
</gene>
<dbReference type="AlphaFoldDB" id="A0A7S8D7W9"/>
<dbReference type="FunFam" id="3.30.200.20:FF:000525">
    <property type="entry name" value="Serine/threonine-protein kinase KIN3"/>
    <property type="match status" value="1"/>
</dbReference>
<evidence type="ECO:0000256" key="6">
    <source>
        <dbReference type="ARBA" id="ARBA00022618"/>
    </source>
</evidence>
<dbReference type="InterPro" id="IPR001245">
    <property type="entry name" value="Ser-Thr/Tyr_kinase_cat_dom"/>
</dbReference>
<evidence type="ECO:0000256" key="11">
    <source>
        <dbReference type="ARBA" id="ARBA00022840"/>
    </source>
</evidence>
<dbReference type="InterPro" id="IPR050660">
    <property type="entry name" value="NEK_Ser/Thr_kinase"/>
</dbReference>
<dbReference type="InterPro" id="IPR000719">
    <property type="entry name" value="Prot_kinase_dom"/>
</dbReference>
<keyword evidence="5" id="KW-0597">Phosphoprotein</keyword>
<evidence type="ECO:0000256" key="14">
    <source>
        <dbReference type="ARBA" id="ARBA00047899"/>
    </source>
</evidence>
<proteinExistence type="inferred from homology"/>
<evidence type="ECO:0000256" key="2">
    <source>
        <dbReference type="ARBA" id="ARBA00006692"/>
    </source>
</evidence>
<dbReference type="PANTHER" id="PTHR43671:SF13">
    <property type="entry name" value="SERINE_THREONINE-PROTEIN KINASE NEK2"/>
    <property type="match status" value="1"/>
</dbReference>
<dbReference type="Pfam" id="PF07714">
    <property type="entry name" value="PK_Tyr_Ser-Thr"/>
    <property type="match status" value="1"/>
</dbReference>
<dbReference type="Gene3D" id="1.10.510.10">
    <property type="entry name" value="Transferase(Phosphotransferase) domain 1"/>
    <property type="match status" value="1"/>
</dbReference>
<evidence type="ECO:0000256" key="9">
    <source>
        <dbReference type="ARBA" id="ARBA00022776"/>
    </source>
</evidence>
<evidence type="ECO:0000256" key="13">
    <source>
        <dbReference type="ARBA" id="ARBA00023306"/>
    </source>
</evidence>
<feature type="compositionally biased region" description="Polar residues" evidence="17">
    <location>
        <begin position="425"/>
        <end position="437"/>
    </location>
</feature>
<keyword evidence="10" id="KW-0418">Kinase</keyword>
<feature type="region of interest" description="Disordered" evidence="17">
    <location>
        <begin position="655"/>
        <end position="698"/>
    </location>
</feature>
<reference evidence="19" key="1">
    <citation type="submission" date="2020-11" db="EMBL/GenBank/DDBJ databases">
        <title>The chromosome-scale genome resource for two endophytic Fusarium species: F. culmorum and F. pseudograminearum.</title>
        <authorList>
            <person name="Yuan Z."/>
        </authorList>
    </citation>
    <scope>NUCLEOTIDE SEQUENCE</scope>
    <source>
        <strain evidence="19">Class2-1B</strain>
    </source>
</reference>
<feature type="region of interest" description="Disordered" evidence="17">
    <location>
        <begin position="390"/>
        <end position="452"/>
    </location>
</feature>
<protein>
    <recommendedName>
        <fullName evidence="3">non-specific serine/threonine protein kinase</fullName>
        <ecNumber evidence="3">2.7.11.1</ecNumber>
    </recommendedName>
</protein>
<dbReference type="EC" id="2.7.11.1" evidence="3"/>
<evidence type="ECO:0000256" key="15">
    <source>
        <dbReference type="ARBA" id="ARBA00048679"/>
    </source>
</evidence>
<accession>A0A7S8D7W9</accession>
<dbReference type="GO" id="GO:0005737">
    <property type="term" value="C:cytoplasm"/>
    <property type="evidence" value="ECO:0007669"/>
    <property type="project" value="TreeGrafter"/>
</dbReference>
<dbReference type="PANTHER" id="PTHR43671">
    <property type="entry name" value="SERINE/THREONINE-PROTEIN KINASE NEK"/>
    <property type="match status" value="1"/>
</dbReference>
<dbReference type="GO" id="GO:0044732">
    <property type="term" value="C:mitotic spindle pole body"/>
    <property type="evidence" value="ECO:0007669"/>
    <property type="project" value="TreeGrafter"/>
</dbReference>
<keyword evidence="4" id="KW-0723">Serine/threonine-protein kinase</keyword>
<name>A0A7S8D7W9_FUSCU</name>
<keyword evidence="11" id="KW-0067">ATP-binding</keyword>
<dbReference type="GO" id="GO:0051301">
    <property type="term" value="P:cell division"/>
    <property type="evidence" value="ECO:0007669"/>
    <property type="project" value="UniProtKB-KW"/>
</dbReference>
<dbReference type="InterPro" id="IPR008271">
    <property type="entry name" value="Ser/Thr_kinase_AS"/>
</dbReference>
<dbReference type="GO" id="GO:0005524">
    <property type="term" value="F:ATP binding"/>
    <property type="evidence" value="ECO:0007669"/>
    <property type="project" value="UniProtKB-KW"/>
</dbReference>
<evidence type="ECO:0000256" key="10">
    <source>
        <dbReference type="ARBA" id="ARBA00022777"/>
    </source>
</evidence>
<dbReference type="GO" id="GO:0004674">
    <property type="term" value="F:protein serine/threonine kinase activity"/>
    <property type="evidence" value="ECO:0007669"/>
    <property type="project" value="UniProtKB-KW"/>
</dbReference>
<evidence type="ECO:0000313" key="20">
    <source>
        <dbReference type="Proteomes" id="UP000663297"/>
    </source>
</evidence>
<dbReference type="PROSITE" id="PS50011">
    <property type="entry name" value="PROTEIN_KINASE_DOM"/>
    <property type="match status" value="1"/>
</dbReference>
<feature type="domain" description="Protein kinase" evidence="18">
    <location>
        <begin position="7"/>
        <end position="293"/>
    </location>
</feature>
<evidence type="ECO:0000256" key="1">
    <source>
        <dbReference type="ARBA" id="ARBA00004123"/>
    </source>
</evidence>
<evidence type="ECO:0000313" key="19">
    <source>
        <dbReference type="EMBL" id="QPC63631.1"/>
    </source>
</evidence>